<reference evidence="2 3" key="1">
    <citation type="submission" date="2023-08" db="EMBL/GenBank/DDBJ databases">
        <title>Complete Genome Sequence of Pseudomonas entomophila TVIN A01.</title>
        <authorList>
            <person name="Shelke T."/>
            <person name="Mahar N.S."/>
            <person name="Gupta I."/>
            <person name="Gupta V."/>
        </authorList>
    </citation>
    <scope>NUCLEOTIDE SEQUENCE [LARGE SCALE GENOMIC DNA]</scope>
    <source>
        <strain evidence="2 3">TVIN-A01</strain>
    </source>
</reference>
<accession>A0ABY9QLI6</accession>
<gene>
    <name evidence="2" type="ORF">RAH46_21620</name>
</gene>
<keyword evidence="1" id="KW-0812">Transmembrane</keyword>
<sequence>MSCWIRLGIEPTQDLDAIRLAYRSQLPSHHPETDPEGFKALREAYEQAQRLARERAAPAPDDLEPEAEHAAVHPALHAFHSLLEAPATRFDPPAWQRYIDELDTLPLDELEDLSWQLLATLRDAGPLSHRCASLLAHRLGWAQQLLRLDNPHEVEAFLDRLDEPDPYDTALMRDWPPSAQLESLWYFRSLEYCYQQHPLFEYKQFVNVHTCLAIPDDPALMQRLLVQFSQAGIGSRAFHGQLQERLQQAPNDIDLLYLLARQAHALDAEQQALDCWLRLYREHQHPEAERWLIDLCARHQPQRLPLLIQAFDHLHMPASWPTDLADPAQAWGSPAQTPQTLARWAEAARLELGGIAGTFVDWRLDGDDELPLLAWLLHEQHDRELHHLYWQAWALQRGEAGLLRQILSHPPSADPLDALILEGFQRQAAQHLHWLEQSPVVQALVRFCASEDPALELPEALTEDAIRPVCREWLRRMRVYSAQALIALNNQFEISRLFTTPFALPLQGRLAEDGVLLPPMPDGEALWGWHRQQLFMLALMEQQSRWLTLIDPTLAGQMQYPADHPFAEQHAQLLQALDNPEGDNSLPALTLSAPLQTLQQALDSARLPSAAQMAACLDKEDGRLLDESPLSYLLFCAVLYHDRSLGEEQRTRLRNRLEAMALHGAWFEPLRRGLVNGKAGRPPAEVLRSQGIDSHAFKDVMDALNGLLNDCTPPKPRALCALQKIKDDTRQYPGLRCASMAVLSWAERMLGNDLKQPPAPFWAFWKLNSRLNRTGFALHLVAAVPCSAMALKFPALIAVVAVLMISASLRRLRDLGRGVPTLLLLLLISRVLPFATLVLLGLPGNKLPNLYGPPPGKAMPMEGGLQATLRRLNGQ</sequence>
<evidence type="ECO:0000313" key="2">
    <source>
        <dbReference type="EMBL" id="WMW04901.1"/>
    </source>
</evidence>
<feature type="transmembrane region" description="Helical" evidence="1">
    <location>
        <begin position="821"/>
        <end position="842"/>
    </location>
</feature>
<name>A0ABY9QLI6_9PSED</name>
<protein>
    <submittedName>
        <fullName evidence="2">DUF805 domain-containing protein</fullName>
    </submittedName>
</protein>
<keyword evidence="3" id="KW-1185">Reference proteome</keyword>
<evidence type="ECO:0000313" key="3">
    <source>
        <dbReference type="Proteomes" id="UP001183127"/>
    </source>
</evidence>
<dbReference type="EMBL" id="CP132921">
    <property type="protein sequence ID" value="WMW04901.1"/>
    <property type="molecule type" value="Genomic_DNA"/>
</dbReference>
<dbReference type="GeneID" id="32804673"/>
<evidence type="ECO:0000256" key="1">
    <source>
        <dbReference type="SAM" id="Phobius"/>
    </source>
</evidence>
<dbReference type="RefSeq" id="WP_011532701.1">
    <property type="nucleotide sequence ID" value="NZ_CP132921.1"/>
</dbReference>
<organism evidence="2 3">
    <name type="scientific">Pseudomonas entomophila</name>
    <dbReference type="NCBI Taxonomy" id="312306"/>
    <lineage>
        <taxon>Bacteria</taxon>
        <taxon>Pseudomonadati</taxon>
        <taxon>Pseudomonadota</taxon>
        <taxon>Gammaproteobacteria</taxon>
        <taxon>Pseudomonadales</taxon>
        <taxon>Pseudomonadaceae</taxon>
        <taxon>Pseudomonas</taxon>
    </lineage>
</organism>
<keyword evidence="1" id="KW-0472">Membrane</keyword>
<feature type="transmembrane region" description="Helical" evidence="1">
    <location>
        <begin position="776"/>
        <end position="809"/>
    </location>
</feature>
<keyword evidence="1" id="KW-1133">Transmembrane helix</keyword>
<proteinExistence type="predicted"/>
<dbReference type="Proteomes" id="UP001183127">
    <property type="component" value="Chromosome"/>
</dbReference>